<protein>
    <submittedName>
        <fullName evidence="2">Uncharacterized protein</fullName>
    </submittedName>
</protein>
<organism evidence="2 3">
    <name type="scientific">Urbifossiella limnaea</name>
    <dbReference type="NCBI Taxonomy" id="2528023"/>
    <lineage>
        <taxon>Bacteria</taxon>
        <taxon>Pseudomonadati</taxon>
        <taxon>Planctomycetota</taxon>
        <taxon>Planctomycetia</taxon>
        <taxon>Gemmatales</taxon>
        <taxon>Gemmataceae</taxon>
        <taxon>Urbifossiella</taxon>
    </lineage>
</organism>
<keyword evidence="3" id="KW-1185">Reference proteome</keyword>
<keyword evidence="1" id="KW-0732">Signal</keyword>
<name>A0A517XXM6_9BACT</name>
<feature type="signal peptide" evidence="1">
    <location>
        <begin position="1"/>
        <end position="27"/>
    </location>
</feature>
<evidence type="ECO:0000256" key="1">
    <source>
        <dbReference type="SAM" id="SignalP"/>
    </source>
</evidence>
<accession>A0A517XXM6</accession>
<dbReference type="AlphaFoldDB" id="A0A517XXM6"/>
<dbReference type="Proteomes" id="UP000319576">
    <property type="component" value="Chromosome"/>
</dbReference>
<evidence type="ECO:0000313" key="2">
    <source>
        <dbReference type="EMBL" id="QDU22266.1"/>
    </source>
</evidence>
<sequence length="197" mass="21100" precursor="true">MTAFLRVPLVAAAVVFGASLMPAQEMADNPFYKFWGKSKVGDSVTLKETTKLTGPAAGGETGGDEVKVIVHKLVSFTPEKAVVSTVVTEGEVFGFVETAPTKHIYPAKMSKDVLEELIQETGAKAVDATVKVGGKEHKVKYLTGTIKGKGGDEVEFKVWLSDEVPGSIAKRIRTTRVKGEVVAETTIELVKYGKKGE</sequence>
<evidence type="ECO:0000313" key="3">
    <source>
        <dbReference type="Proteomes" id="UP000319576"/>
    </source>
</evidence>
<dbReference type="KEGG" id="uli:ETAA1_42430"/>
<reference evidence="2 3" key="1">
    <citation type="submission" date="2019-02" db="EMBL/GenBank/DDBJ databases">
        <title>Deep-cultivation of Planctomycetes and their phenomic and genomic characterization uncovers novel biology.</title>
        <authorList>
            <person name="Wiegand S."/>
            <person name="Jogler M."/>
            <person name="Boedeker C."/>
            <person name="Pinto D."/>
            <person name="Vollmers J."/>
            <person name="Rivas-Marin E."/>
            <person name="Kohn T."/>
            <person name="Peeters S.H."/>
            <person name="Heuer A."/>
            <person name="Rast P."/>
            <person name="Oberbeckmann S."/>
            <person name="Bunk B."/>
            <person name="Jeske O."/>
            <person name="Meyerdierks A."/>
            <person name="Storesund J.E."/>
            <person name="Kallscheuer N."/>
            <person name="Luecker S."/>
            <person name="Lage O.M."/>
            <person name="Pohl T."/>
            <person name="Merkel B.J."/>
            <person name="Hornburger P."/>
            <person name="Mueller R.-W."/>
            <person name="Bruemmer F."/>
            <person name="Labrenz M."/>
            <person name="Spormann A.M."/>
            <person name="Op den Camp H."/>
            <person name="Overmann J."/>
            <person name="Amann R."/>
            <person name="Jetten M.S.M."/>
            <person name="Mascher T."/>
            <person name="Medema M.H."/>
            <person name="Devos D.P."/>
            <person name="Kaster A.-K."/>
            <person name="Ovreas L."/>
            <person name="Rohde M."/>
            <person name="Galperin M.Y."/>
            <person name="Jogler C."/>
        </authorList>
    </citation>
    <scope>NUCLEOTIDE SEQUENCE [LARGE SCALE GENOMIC DNA]</scope>
    <source>
        <strain evidence="2 3">ETA_A1</strain>
    </source>
</reference>
<feature type="chain" id="PRO_5022193724" evidence="1">
    <location>
        <begin position="28"/>
        <end position="197"/>
    </location>
</feature>
<gene>
    <name evidence="2" type="ORF">ETAA1_42430</name>
</gene>
<dbReference type="EMBL" id="CP036273">
    <property type="protein sequence ID" value="QDU22266.1"/>
    <property type="molecule type" value="Genomic_DNA"/>
</dbReference>
<dbReference type="OrthoDB" id="9985514at2"/>
<dbReference type="RefSeq" id="WP_145241862.1">
    <property type="nucleotide sequence ID" value="NZ_CP036273.1"/>
</dbReference>
<proteinExistence type="predicted"/>